<evidence type="ECO:0000256" key="3">
    <source>
        <dbReference type="ARBA" id="ARBA00022692"/>
    </source>
</evidence>
<proteinExistence type="predicted"/>
<sequence length="160" mass="17725">MKLLRKLISPLVDKNTNPNFLVFVDKVEDFFAKLLTLAMLGVILFAIIDLGVTLAKELLLVSKLGNFSAGLLRIFGLFLNILIALEITQNITSYLSSHIIQIEMVIVTSLIAIARKIIILDLGKITDSQLLALAAAIIALSICYWLVRRTNAKYPPHKGH</sequence>
<evidence type="ECO:0000256" key="6">
    <source>
        <dbReference type="SAM" id="Phobius"/>
    </source>
</evidence>
<organism evidence="7 8">
    <name type="scientific">Chroococcidiopsis cubana SAG 39.79</name>
    <dbReference type="NCBI Taxonomy" id="388085"/>
    <lineage>
        <taxon>Bacteria</taxon>
        <taxon>Bacillati</taxon>
        <taxon>Cyanobacteriota</taxon>
        <taxon>Cyanophyceae</taxon>
        <taxon>Chroococcidiopsidales</taxon>
        <taxon>Chroococcidiopsidaceae</taxon>
        <taxon>Chroococcidiopsis</taxon>
    </lineage>
</organism>
<evidence type="ECO:0000313" key="7">
    <source>
        <dbReference type="EMBL" id="RUT13925.1"/>
    </source>
</evidence>
<dbReference type="RefSeq" id="WP_127022440.1">
    <property type="nucleotide sequence ID" value="NZ_JAVKZF010000002.1"/>
</dbReference>
<dbReference type="Proteomes" id="UP000282574">
    <property type="component" value="Unassembled WGS sequence"/>
</dbReference>
<evidence type="ECO:0008006" key="9">
    <source>
        <dbReference type="Google" id="ProtNLM"/>
    </source>
</evidence>
<gene>
    <name evidence="7" type="ORF">DSM107010_08250</name>
</gene>
<keyword evidence="4 6" id="KW-1133">Transmembrane helix</keyword>
<comment type="subcellular location">
    <subcellularLocation>
        <location evidence="1">Cell membrane</location>
        <topology evidence="1">Multi-pass membrane protein</topology>
    </subcellularLocation>
</comment>
<accession>A0AB37UR64</accession>
<feature type="transmembrane region" description="Helical" evidence="6">
    <location>
        <begin position="30"/>
        <end position="52"/>
    </location>
</feature>
<keyword evidence="5 6" id="KW-0472">Membrane</keyword>
<keyword evidence="3 6" id="KW-0812">Transmembrane</keyword>
<feature type="transmembrane region" description="Helical" evidence="6">
    <location>
        <begin position="99"/>
        <end position="118"/>
    </location>
</feature>
<name>A0AB37UR64_9CYAN</name>
<keyword evidence="8" id="KW-1185">Reference proteome</keyword>
<evidence type="ECO:0000256" key="1">
    <source>
        <dbReference type="ARBA" id="ARBA00004651"/>
    </source>
</evidence>
<dbReference type="InterPro" id="IPR020948">
    <property type="entry name" value="P_starv_induced_PsiE-like"/>
</dbReference>
<dbReference type="GO" id="GO:0005886">
    <property type="term" value="C:plasma membrane"/>
    <property type="evidence" value="ECO:0007669"/>
    <property type="project" value="UniProtKB-SubCell"/>
</dbReference>
<keyword evidence="2" id="KW-1003">Cell membrane</keyword>
<evidence type="ECO:0000313" key="8">
    <source>
        <dbReference type="Proteomes" id="UP000282574"/>
    </source>
</evidence>
<feature type="transmembrane region" description="Helical" evidence="6">
    <location>
        <begin position="130"/>
        <end position="147"/>
    </location>
</feature>
<feature type="transmembrane region" description="Helical" evidence="6">
    <location>
        <begin position="64"/>
        <end position="87"/>
    </location>
</feature>
<protein>
    <recommendedName>
        <fullName evidence="9">Phosphate-starvation-inducible E-like protein</fullName>
    </recommendedName>
</protein>
<reference evidence="7 8" key="1">
    <citation type="journal article" date="2019" name="Genome Biol. Evol.">
        <title>Day and night: Metabolic profiles and evolutionary relationships of six axenic non-marine cyanobacteria.</title>
        <authorList>
            <person name="Will S.E."/>
            <person name="Henke P."/>
            <person name="Boedeker C."/>
            <person name="Huang S."/>
            <person name="Brinkmann H."/>
            <person name="Rohde M."/>
            <person name="Jarek M."/>
            <person name="Friedl T."/>
            <person name="Seufert S."/>
            <person name="Schumacher M."/>
            <person name="Overmann J."/>
            <person name="Neumann-Schaal M."/>
            <person name="Petersen J."/>
        </authorList>
    </citation>
    <scope>NUCLEOTIDE SEQUENCE [LARGE SCALE GENOMIC DNA]</scope>
    <source>
        <strain evidence="7 8">SAG 39.79</strain>
    </source>
</reference>
<comment type="caution">
    <text evidence="7">The sequence shown here is derived from an EMBL/GenBank/DDBJ whole genome shotgun (WGS) entry which is preliminary data.</text>
</comment>
<evidence type="ECO:0000256" key="4">
    <source>
        <dbReference type="ARBA" id="ARBA00022989"/>
    </source>
</evidence>
<dbReference type="EMBL" id="RSCK01000004">
    <property type="protein sequence ID" value="RUT13925.1"/>
    <property type="molecule type" value="Genomic_DNA"/>
</dbReference>
<evidence type="ECO:0000256" key="2">
    <source>
        <dbReference type="ARBA" id="ARBA00022475"/>
    </source>
</evidence>
<dbReference type="Pfam" id="PF06146">
    <property type="entry name" value="PsiE"/>
    <property type="match status" value="1"/>
</dbReference>
<evidence type="ECO:0000256" key="5">
    <source>
        <dbReference type="ARBA" id="ARBA00023136"/>
    </source>
</evidence>
<dbReference type="AlphaFoldDB" id="A0AB37UR64"/>